<dbReference type="InterPro" id="IPR010982">
    <property type="entry name" value="Lambda_DNA-bd_dom_sf"/>
</dbReference>
<dbReference type="PATRIC" id="fig|1423811.3.peg.1492"/>
<dbReference type="SUPFAM" id="SSF47413">
    <property type="entry name" value="lambda repressor-like DNA-binding domains"/>
    <property type="match status" value="1"/>
</dbReference>
<dbReference type="AlphaFoldDB" id="A0A0R1IX41"/>
<comment type="caution">
    <text evidence="2">The sequence shown here is derived from an EMBL/GenBank/DDBJ whole genome shotgun (WGS) entry which is preliminary data.</text>
</comment>
<dbReference type="EMBL" id="AZDG01000030">
    <property type="protein sequence ID" value="KRK63560.1"/>
    <property type="molecule type" value="Genomic_DNA"/>
</dbReference>
<dbReference type="OrthoDB" id="1150409at2"/>
<dbReference type="InterPro" id="IPR011990">
    <property type="entry name" value="TPR-like_helical_dom_sf"/>
</dbReference>
<dbReference type="CDD" id="cd00093">
    <property type="entry name" value="HTH_XRE"/>
    <property type="match status" value="1"/>
</dbReference>
<dbReference type="STRING" id="1423811.FC72_GL001467"/>
<organism evidence="2 3">
    <name type="scientific">Companilactobacillus tucceti DSM 20183</name>
    <dbReference type="NCBI Taxonomy" id="1423811"/>
    <lineage>
        <taxon>Bacteria</taxon>
        <taxon>Bacillati</taxon>
        <taxon>Bacillota</taxon>
        <taxon>Bacilli</taxon>
        <taxon>Lactobacillales</taxon>
        <taxon>Lactobacillaceae</taxon>
        <taxon>Companilactobacillus</taxon>
    </lineage>
</organism>
<protein>
    <submittedName>
        <fullName evidence="2">DNA-binding helix-turn-helix protein</fullName>
    </submittedName>
</protein>
<reference evidence="2 3" key="1">
    <citation type="journal article" date="2015" name="Genome Announc.">
        <title>Expanding the biotechnology potential of lactobacilli through comparative genomics of 213 strains and associated genera.</title>
        <authorList>
            <person name="Sun Z."/>
            <person name="Harris H.M."/>
            <person name="McCann A."/>
            <person name="Guo C."/>
            <person name="Argimon S."/>
            <person name="Zhang W."/>
            <person name="Yang X."/>
            <person name="Jeffery I.B."/>
            <person name="Cooney J.C."/>
            <person name="Kagawa T.F."/>
            <person name="Liu W."/>
            <person name="Song Y."/>
            <person name="Salvetti E."/>
            <person name="Wrobel A."/>
            <person name="Rasinkangas P."/>
            <person name="Parkhill J."/>
            <person name="Rea M.C."/>
            <person name="O'Sullivan O."/>
            <person name="Ritari J."/>
            <person name="Douillard F.P."/>
            <person name="Paul Ross R."/>
            <person name="Yang R."/>
            <person name="Briner A.E."/>
            <person name="Felis G.E."/>
            <person name="de Vos W.M."/>
            <person name="Barrangou R."/>
            <person name="Klaenhammer T.R."/>
            <person name="Caufield P.W."/>
            <person name="Cui Y."/>
            <person name="Zhang H."/>
            <person name="O'Toole P.W."/>
        </authorList>
    </citation>
    <scope>NUCLEOTIDE SEQUENCE [LARGE SCALE GENOMIC DNA]</scope>
    <source>
        <strain evidence="2 3">DSM 20183</strain>
    </source>
</reference>
<name>A0A0R1IX41_9LACO</name>
<proteinExistence type="predicted"/>
<dbReference type="InterPro" id="IPR053163">
    <property type="entry name" value="HTH-type_regulator_Rgg"/>
</dbReference>
<accession>A0A0R1IX41</accession>
<keyword evidence="3" id="KW-1185">Reference proteome</keyword>
<dbReference type="SMART" id="SM00530">
    <property type="entry name" value="HTH_XRE"/>
    <property type="match status" value="1"/>
</dbReference>
<keyword evidence="2" id="KW-0238">DNA-binding</keyword>
<dbReference type="Pfam" id="PF01381">
    <property type="entry name" value="HTH_3"/>
    <property type="match status" value="1"/>
</dbReference>
<dbReference type="PANTHER" id="PTHR37038">
    <property type="entry name" value="TRANSCRIPTIONAL REGULATOR-RELATED"/>
    <property type="match status" value="1"/>
</dbReference>
<dbReference type="Proteomes" id="UP000050929">
    <property type="component" value="Unassembled WGS sequence"/>
</dbReference>
<dbReference type="SUPFAM" id="SSF48452">
    <property type="entry name" value="TPR-like"/>
    <property type="match status" value="1"/>
</dbReference>
<evidence type="ECO:0000259" key="1">
    <source>
        <dbReference type="PROSITE" id="PS50943"/>
    </source>
</evidence>
<dbReference type="InterPro" id="IPR001387">
    <property type="entry name" value="Cro/C1-type_HTH"/>
</dbReference>
<sequence length="299" mass="34900">MDNKSSYIRQHYAILVSKFTFSGSNMNNLGETLKDHRLASHLSQKQVCENICSQPMLSSIEQGKYIPNAEILIALCKKLKINLDLLSLHDNYQISDVNKFNKTVDNLCNNHKYKELKQFLLDDKTIEKINSSQHTQAYYYYLSISYLQADNDLDKFEFNLNLAISEHQNPISLTTLDRLVFISMATLYAKKNNYNKYLEYLNKAFKDFKIVNFEANQIVIFYLAAYSNILFKKNIDALNWINQGIDFATKNNSHYMLANLYYLLAKTLVKENKSELALDSQNRAKVFTELFNEKIFKFN</sequence>
<dbReference type="PANTHER" id="PTHR37038:SF14">
    <property type="entry name" value="TRANSCRIPTIONAL ACTIVATOR"/>
    <property type="match status" value="1"/>
</dbReference>
<gene>
    <name evidence="2" type="ORF">FC72_GL001467</name>
</gene>
<dbReference type="Gene3D" id="1.25.40.10">
    <property type="entry name" value="Tetratricopeptide repeat domain"/>
    <property type="match status" value="1"/>
</dbReference>
<evidence type="ECO:0000313" key="3">
    <source>
        <dbReference type="Proteomes" id="UP000050929"/>
    </source>
</evidence>
<feature type="domain" description="HTH cro/C1-type" evidence="1">
    <location>
        <begin position="33"/>
        <end position="86"/>
    </location>
</feature>
<dbReference type="GO" id="GO:0003677">
    <property type="term" value="F:DNA binding"/>
    <property type="evidence" value="ECO:0007669"/>
    <property type="project" value="UniProtKB-KW"/>
</dbReference>
<evidence type="ECO:0000313" key="2">
    <source>
        <dbReference type="EMBL" id="KRK63560.1"/>
    </source>
</evidence>
<dbReference type="PROSITE" id="PS50943">
    <property type="entry name" value="HTH_CROC1"/>
    <property type="match status" value="1"/>
</dbReference>